<reference evidence="1 2" key="1">
    <citation type="submission" date="2015-10" db="EMBL/GenBank/DDBJ databases">
        <title>Genome sequencing and analysis of members of genus Stenotrophomonas.</title>
        <authorList>
            <person name="Patil P.P."/>
            <person name="Midha S."/>
            <person name="Patil P.B."/>
        </authorList>
    </citation>
    <scope>NUCLEOTIDE SEQUENCE [LARGE SCALE GENOMIC DNA]</scope>
    <source>
        <strain evidence="1 2">JCM 16536</strain>
    </source>
</reference>
<dbReference type="EMBL" id="LLXU01000055">
    <property type="protein sequence ID" value="KRG46397.1"/>
    <property type="molecule type" value="Genomic_DNA"/>
</dbReference>
<protein>
    <submittedName>
        <fullName evidence="1">Uncharacterized protein</fullName>
    </submittedName>
</protein>
<name>A0A0R0AMA9_9GAMM</name>
<keyword evidence="2" id="KW-1185">Reference proteome</keyword>
<dbReference type="AlphaFoldDB" id="A0A0R0AMA9"/>
<sequence>MNQLPSPSSAFDSHVVPPTACRVIANKAEAGPDWKSAAETTSASVVRRIGAARAPDFLFN</sequence>
<dbReference type="RefSeq" id="WP_057644770.1">
    <property type="nucleotide sequence ID" value="NZ_LLXU01000055.1"/>
</dbReference>
<gene>
    <name evidence="1" type="ORF">ARC20_05210</name>
</gene>
<accession>A0A0R0AMA9</accession>
<dbReference type="Proteomes" id="UP000051802">
    <property type="component" value="Unassembled WGS sequence"/>
</dbReference>
<evidence type="ECO:0000313" key="1">
    <source>
        <dbReference type="EMBL" id="KRG46397.1"/>
    </source>
</evidence>
<comment type="caution">
    <text evidence="1">The sequence shown here is derived from an EMBL/GenBank/DDBJ whole genome shotgun (WGS) entry which is preliminary data.</text>
</comment>
<organism evidence="1 2">
    <name type="scientific">Stenotrophomonas panacihumi</name>
    <dbReference type="NCBI Taxonomy" id="676599"/>
    <lineage>
        <taxon>Bacteria</taxon>
        <taxon>Pseudomonadati</taxon>
        <taxon>Pseudomonadota</taxon>
        <taxon>Gammaproteobacteria</taxon>
        <taxon>Lysobacterales</taxon>
        <taxon>Lysobacteraceae</taxon>
        <taxon>Stenotrophomonas</taxon>
    </lineage>
</organism>
<proteinExistence type="predicted"/>
<evidence type="ECO:0000313" key="2">
    <source>
        <dbReference type="Proteomes" id="UP000051802"/>
    </source>
</evidence>